<dbReference type="Pfam" id="PF19572">
    <property type="entry name" value="PorV"/>
    <property type="match status" value="1"/>
</dbReference>
<sequence length="451" mass="49826">MKRTAFLCMLVLLTILKPIYGQSEAGAVFLLISPGARAGGMGEAQVAVANDVYASYWNPAGLAFLEGSELAMMHVNWLPNLADDLYYEFLAFRKHFPYLGTLGGHVIYLNLGEQIRMGETPDDYLGKFTSYMMAATISYSALLSKNSSLGINAKISYQHLVELGAGNEQGKGTSTDFGFDIGYLRKEFLNPNLNLGLTMTNIGPKVSFIDPAQADPQPTNLTLGLNYAIVNSEFNKLNIVYDVDKLLVSSYPAMDWDGDGYIGGYDEDGHLSDKNADYNIKGQQETEHTDPIYLAIFTSWVDDWILGGDIDMATPGNDPDRQIGGFRWDDINGNGEIDPDEGEMLPTNSSPGEASWGDYNEFGQKEIGSGKNRSIQNELDKLVHNIGLEYWYSSYFALRMGYLYDKIGKINNPTFGVGLRFAGYGFDFGYTSGKPGHPLANTMRFSLNIEF</sequence>
<dbReference type="AlphaFoldDB" id="A0A381QEG7"/>
<gene>
    <name evidence="3" type="ORF">METZ01_LOCUS30212</name>
</gene>
<protein>
    <recommendedName>
        <fullName evidence="2">Type IX secretion system protein PorV domain-containing protein</fullName>
    </recommendedName>
</protein>
<evidence type="ECO:0000259" key="2">
    <source>
        <dbReference type="Pfam" id="PF19572"/>
    </source>
</evidence>
<reference evidence="3" key="1">
    <citation type="submission" date="2018-05" db="EMBL/GenBank/DDBJ databases">
        <authorList>
            <person name="Lanie J.A."/>
            <person name="Ng W.-L."/>
            <person name="Kazmierczak K.M."/>
            <person name="Andrzejewski T.M."/>
            <person name="Davidsen T.M."/>
            <person name="Wayne K.J."/>
            <person name="Tettelin H."/>
            <person name="Glass J.I."/>
            <person name="Rusch D."/>
            <person name="Podicherti R."/>
            <person name="Tsui H.-C.T."/>
            <person name="Winkler M.E."/>
        </authorList>
    </citation>
    <scope>NUCLEOTIDE SEQUENCE</scope>
</reference>
<dbReference type="EMBL" id="UINC01001314">
    <property type="protein sequence ID" value="SUZ77358.1"/>
    <property type="molecule type" value="Genomic_DNA"/>
</dbReference>
<dbReference type="InterPro" id="IPR045741">
    <property type="entry name" value="PorV"/>
</dbReference>
<evidence type="ECO:0000313" key="3">
    <source>
        <dbReference type="EMBL" id="SUZ77358.1"/>
    </source>
</evidence>
<name>A0A381QEG7_9ZZZZ</name>
<accession>A0A381QEG7</accession>
<organism evidence="3">
    <name type="scientific">marine metagenome</name>
    <dbReference type="NCBI Taxonomy" id="408172"/>
    <lineage>
        <taxon>unclassified sequences</taxon>
        <taxon>metagenomes</taxon>
        <taxon>ecological metagenomes</taxon>
    </lineage>
</organism>
<dbReference type="NCBIfam" id="NF033709">
    <property type="entry name" value="PorV_fam"/>
    <property type="match status" value="1"/>
</dbReference>
<proteinExistence type="predicted"/>
<dbReference type="Gene3D" id="2.40.160.60">
    <property type="entry name" value="Outer membrane protein transport protein (OMPP1/FadL/TodX)"/>
    <property type="match status" value="2"/>
</dbReference>
<evidence type="ECO:0000256" key="1">
    <source>
        <dbReference type="SAM" id="MobiDB-lite"/>
    </source>
</evidence>
<feature type="domain" description="Type IX secretion system protein PorV" evidence="2">
    <location>
        <begin position="26"/>
        <end position="250"/>
    </location>
</feature>
<feature type="region of interest" description="Disordered" evidence="1">
    <location>
        <begin position="337"/>
        <end position="361"/>
    </location>
</feature>